<protein>
    <submittedName>
        <fullName evidence="2">Rhodanese-like domain-containing protein</fullName>
    </submittedName>
</protein>
<keyword evidence="3" id="KW-1185">Reference proteome</keyword>
<dbReference type="SUPFAM" id="SSF52821">
    <property type="entry name" value="Rhodanese/Cell cycle control phosphatase"/>
    <property type="match status" value="1"/>
</dbReference>
<dbReference type="EMBL" id="SCWB01000013">
    <property type="protein sequence ID" value="TDM07679.1"/>
    <property type="molecule type" value="Genomic_DNA"/>
</dbReference>
<evidence type="ECO:0000259" key="1">
    <source>
        <dbReference type="PROSITE" id="PS50206"/>
    </source>
</evidence>
<dbReference type="InterPro" id="IPR036873">
    <property type="entry name" value="Rhodanese-like_dom_sf"/>
</dbReference>
<sequence>MDYEITAGELLSKLEQGENPNIIDIREEFEVQVGMLDAAIHIPMNDIPDNMHTLKVNEPYYILCAHGVRSEKVTEYLREHDFNAYNVLGGMAAIER</sequence>
<evidence type="ECO:0000313" key="3">
    <source>
        <dbReference type="Proteomes" id="UP000294802"/>
    </source>
</evidence>
<gene>
    <name evidence="2" type="ORF">ERX29_08025</name>
</gene>
<comment type="caution">
    <text evidence="2">The sequence shown here is derived from an EMBL/GenBank/DDBJ whole genome shotgun (WGS) entry which is preliminary data.</text>
</comment>
<dbReference type="Proteomes" id="UP000294802">
    <property type="component" value="Unassembled WGS sequence"/>
</dbReference>
<dbReference type="RefSeq" id="WP_133444194.1">
    <property type="nucleotide sequence ID" value="NZ_SCWB01000013.1"/>
</dbReference>
<feature type="domain" description="Rhodanese" evidence="1">
    <location>
        <begin position="16"/>
        <end position="96"/>
    </location>
</feature>
<accession>A0A4R6BTS4</accession>
<dbReference type="PANTHER" id="PTHR43031:SF17">
    <property type="entry name" value="SULFURTRANSFERASE YTWF-RELATED"/>
    <property type="match status" value="1"/>
</dbReference>
<organism evidence="2 3">
    <name type="scientific">Macrococcus lamae</name>
    <dbReference type="NCBI Taxonomy" id="198484"/>
    <lineage>
        <taxon>Bacteria</taxon>
        <taxon>Bacillati</taxon>
        <taxon>Bacillota</taxon>
        <taxon>Bacilli</taxon>
        <taxon>Bacillales</taxon>
        <taxon>Staphylococcaceae</taxon>
        <taxon>Macrococcus</taxon>
    </lineage>
</organism>
<reference evidence="2 3" key="1">
    <citation type="submission" date="2019-01" db="EMBL/GenBank/DDBJ databases">
        <title>Draft genome sequences of the type strains of six Macrococcus species.</title>
        <authorList>
            <person name="Mazhar S."/>
            <person name="Altermann E."/>
            <person name="Hill C."/>
            <person name="Mcauliffe O."/>
        </authorList>
    </citation>
    <scope>NUCLEOTIDE SEQUENCE [LARGE SCALE GENOMIC DNA]</scope>
    <source>
        <strain evidence="2 3">CCM4815</strain>
    </source>
</reference>
<dbReference type="AlphaFoldDB" id="A0A4R6BTS4"/>
<dbReference type="PROSITE" id="PS50206">
    <property type="entry name" value="RHODANESE_3"/>
    <property type="match status" value="1"/>
</dbReference>
<dbReference type="OrthoDB" id="9800872at2"/>
<dbReference type="Pfam" id="PF00581">
    <property type="entry name" value="Rhodanese"/>
    <property type="match status" value="1"/>
</dbReference>
<dbReference type="CDD" id="cd00158">
    <property type="entry name" value="RHOD"/>
    <property type="match status" value="1"/>
</dbReference>
<dbReference type="Gene3D" id="3.40.250.10">
    <property type="entry name" value="Rhodanese-like domain"/>
    <property type="match status" value="1"/>
</dbReference>
<proteinExistence type="predicted"/>
<dbReference type="InterPro" id="IPR001763">
    <property type="entry name" value="Rhodanese-like_dom"/>
</dbReference>
<name>A0A4R6BTS4_9STAP</name>
<evidence type="ECO:0000313" key="2">
    <source>
        <dbReference type="EMBL" id="TDM07679.1"/>
    </source>
</evidence>
<dbReference type="PANTHER" id="PTHR43031">
    <property type="entry name" value="FAD-DEPENDENT OXIDOREDUCTASE"/>
    <property type="match status" value="1"/>
</dbReference>
<dbReference type="InterPro" id="IPR050229">
    <property type="entry name" value="GlpE_sulfurtransferase"/>
</dbReference>
<dbReference type="SMART" id="SM00450">
    <property type="entry name" value="RHOD"/>
    <property type="match status" value="1"/>
</dbReference>